<dbReference type="Proteomes" id="UP000615796">
    <property type="component" value="Unassembled WGS sequence"/>
</dbReference>
<sequence>MKILIIAAVSLFVTILASAEHFPSLLLGSLTAITAVVGCYGLAFSRARFPEQALLLLFCGLLFKFAITIIGVVWGMAMGWMTSPAVFALSYLIFSITATSLGFYLRSRQRADPSAMTKL</sequence>
<feature type="transmembrane region" description="Helical" evidence="1">
    <location>
        <begin position="83"/>
        <end position="105"/>
    </location>
</feature>
<reference evidence="2" key="1">
    <citation type="submission" date="2020-08" db="EMBL/GenBank/DDBJ databases">
        <title>Genome Sequencing and Pan-Genome Analysis of Migratory bird Vibrio Strains, Inner Mongolia.</title>
        <authorList>
            <person name="Zheng L."/>
        </authorList>
    </citation>
    <scope>NUCLEOTIDE SEQUENCE</scope>
    <source>
        <strain evidence="2">M13F</strain>
    </source>
</reference>
<keyword evidence="1" id="KW-0472">Membrane</keyword>
<dbReference type="AlphaFoldDB" id="A0A9X0UI37"/>
<keyword evidence="1" id="KW-1133">Transmembrane helix</keyword>
<dbReference type="RefSeq" id="WP_187025631.1">
    <property type="nucleotide sequence ID" value="NZ_JACRUP010000002.1"/>
</dbReference>
<name>A0A9X0UI37_VIBME</name>
<evidence type="ECO:0000313" key="3">
    <source>
        <dbReference type="Proteomes" id="UP000615796"/>
    </source>
</evidence>
<feature type="transmembrane region" description="Helical" evidence="1">
    <location>
        <begin position="29"/>
        <end position="47"/>
    </location>
</feature>
<keyword evidence="1" id="KW-0812">Transmembrane</keyword>
<feature type="transmembrane region" description="Helical" evidence="1">
    <location>
        <begin position="54"/>
        <end position="77"/>
    </location>
</feature>
<keyword evidence="3" id="KW-1185">Reference proteome</keyword>
<proteinExistence type="predicted"/>
<accession>A0A9X0UI37</accession>
<evidence type="ECO:0000256" key="1">
    <source>
        <dbReference type="SAM" id="Phobius"/>
    </source>
</evidence>
<organism evidence="2 3">
    <name type="scientific">Vibrio metschnikovii</name>
    <dbReference type="NCBI Taxonomy" id="28172"/>
    <lineage>
        <taxon>Bacteria</taxon>
        <taxon>Pseudomonadati</taxon>
        <taxon>Pseudomonadota</taxon>
        <taxon>Gammaproteobacteria</taxon>
        <taxon>Vibrionales</taxon>
        <taxon>Vibrionaceae</taxon>
        <taxon>Vibrio</taxon>
    </lineage>
</organism>
<gene>
    <name evidence="2" type="ORF">H8Q88_06500</name>
</gene>
<comment type="caution">
    <text evidence="2">The sequence shown here is derived from an EMBL/GenBank/DDBJ whole genome shotgun (WGS) entry which is preliminary data.</text>
</comment>
<evidence type="ECO:0000313" key="2">
    <source>
        <dbReference type="EMBL" id="MBC5850609.1"/>
    </source>
</evidence>
<protein>
    <submittedName>
        <fullName evidence="2">NADH:ubiquinone oxidoreductase</fullName>
    </submittedName>
</protein>
<dbReference type="EMBL" id="JACRUP010000002">
    <property type="protein sequence ID" value="MBC5850609.1"/>
    <property type="molecule type" value="Genomic_DNA"/>
</dbReference>